<accession>A0ACB9YIF9</accession>
<sequence>MLPTRSLGRTSLPRVARSSRTLRAHQTRFQSSSSSSPSGSSTSASSSHLAAGVAGGVAAGTFLYTAYLFSPAGKTSRTINKTIKEVNKKYNEAAQKLQENTPDTDQTINYIKDFCYSYVAWVPGGRQYVDTTFNDIEKVRENHRDEVDQILSDAYRQFRDVSKSGLSLETGSKALEVLADLSKKIGSLAADALTDILDSHPEMKQKFGGSIDQLNQMGEQYGPEAKKQVEETWDQVKKIVSRGFSADNIDQARKLIQEKVEQVKKLGDEAWKKGMEQAKPFLDKNPKVKELVESNASALKQGNAKEMFEKAKGAVESGDTSEFEGYVKKAVDKAKSKGSQLASGTGLEQYFDMIPEGGEILPKLKQLKEVADKHSEEGEQLVKDTLSEIKQVLEKKSQKAQEIIDKAKNESK</sequence>
<dbReference type="EMBL" id="MU393650">
    <property type="protein sequence ID" value="KAI4859192.1"/>
    <property type="molecule type" value="Genomic_DNA"/>
</dbReference>
<name>A0ACB9YIF9_9PEZI</name>
<keyword evidence="2" id="KW-1185">Reference proteome</keyword>
<organism evidence="1 2">
    <name type="scientific">Hypoxylon rubiginosum</name>
    <dbReference type="NCBI Taxonomy" id="110542"/>
    <lineage>
        <taxon>Eukaryota</taxon>
        <taxon>Fungi</taxon>
        <taxon>Dikarya</taxon>
        <taxon>Ascomycota</taxon>
        <taxon>Pezizomycotina</taxon>
        <taxon>Sordariomycetes</taxon>
        <taxon>Xylariomycetidae</taxon>
        <taxon>Xylariales</taxon>
        <taxon>Hypoxylaceae</taxon>
        <taxon>Hypoxylon</taxon>
    </lineage>
</organism>
<reference evidence="1 2" key="1">
    <citation type="journal article" date="2022" name="New Phytol.">
        <title>Ecological generalism drives hyperdiversity of secondary metabolite gene clusters in xylarialean endophytes.</title>
        <authorList>
            <person name="Franco M.E.E."/>
            <person name="Wisecaver J.H."/>
            <person name="Arnold A.E."/>
            <person name="Ju Y.M."/>
            <person name="Slot J.C."/>
            <person name="Ahrendt S."/>
            <person name="Moore L.P."/>
            <person name="Eastman K.E."/>
            <person name="Scott K."/>
            <person name="Konkel Z."/>
            <person name="Mondo S.J."/>
            <person name="Kuo A."/>
            <person name="Hayes R.D."/>
            <person name="Haridas S."/>
            <person name="Andreopoulos B."/>
            <person name="Riley R."/>
            <person name="LaButti K."/>
            <person name="Pangilinan J."/>
            <person name="Lipzen A."/>
            <person name="Amirebrahimi M."/>
            <person name="Yan J."/>
            <person name="Adam C."/>
            <person name="Keymanesh K."/>
            <person name="Ng V."/>
            <person name="Louie K."/>
            <person name="Northen T."/>
            <person name="Drula E."/>
            <person name="Henrissat B."/>
            <person name="Hsieh H.M."/>
            <person name="Youens-Clark K."/>
            <person name="Lutzoni F."/>
            <person name="Miadlikowska J."/>
            <person name="Eastwood D.C."/>
            <person name="Hamelin R.C."/>
            <person name="Grigoriev I.V."/>
            <person name="U'Ren J.M."/>
        </authorList>
    </citation>
    <scope>NUCLEOTIDE SEQUENCE [LARGE SCALE GENOMIC DNA]</scope>
    <source>
        <strain evidence="1 2">CBS 119005</strain>
    </source>
</reference>
<comment type="caution">
    <text evidence="1">The sequence shown here is derived from an EMBL/GenBank/DDBJ whole genome shotgun (WGS) entry which is preliminary data.</text>
</comment>
<gene>
    <name evidence="1" type="ORF">F4820DRAFT_467269</name>
</gene>
<evidence type="ECO:0000313" key="2">
    <source>
        <dbReference type="Proteomes" id="UP001497700"/>
    </source>
</evidence>
<protein>
    <submittedName>
        <fullName evidence="1">Uncharacterized protein</fullName>
    </submittedName>
</protein>
<proteinExistence type="predicted"/>
<dbReference type="Proteomes" id="UP001497700">
    <property type="component" value="Unassembled WGS sequence"/>
</dbReference>
<evidence type="ECO:0000313" key="1">
    <source>
        <dbReference type="EMBL" id="KAI4859192.1"/>
    </source>
</evidence>